<dbReference type="Proteomes" id="UP000005463">
    <property type="component" value="Unassembled WGS sequence"/>
</dbReference>
<reference evidence="1 2" key="1">
    <citation type="submission" date="2008-03" db="EMBL/GenBank/DDBJ databases">
        <title>Sequencing of the draft genome and assembly of Burkholderia ambifaria IOP40-10.</title>
        <authorList>
            <consortium name="US DOE Joint Genome Institute (JGI-PGF)"/>
            <person name="Copeland A."/>
            <person name="Lucas S."/>
            <person name="Lapidus A."/>
            <person name="Glavina del Rio T."/>
            <person name="Dalin E."/>
            <person name="Tice H."/>
            <person name="Bruce D."/>
            <person name="Goodwin L."/>
            <person name="Pitluck S."/>
            <person name="Larimer F."/>
            <person name="Land M.L."/>
            <person name="Hauser L."/>
            <person name="Tiedje J."/>
            <person name="Richardson P."/>
        </authorList>
    </citation>
    <scope>NUCLEOTIDE SEQUENCE [LARGE SCALE GENOMIC DNA]</scope>
    <source>
        <strain evidence="1 2">IOP40-10</strain>
    </source>
</reference>
<dbReference type="AlphaFoldDB" id="B1FDP0"/>
<organism evidence="1 2">
    <name type="scientific">Burkholderia ambifaria IOP40-10</name>
    <dbReference type="NCBI Taxonomy" id="396596"/>
    <lineage>
        <taxon>Bacteria</taxon>
        <taxon>Pseudomonadati</taxon>
        <taxon>Pseudomonadota</taxon>
        <taxon>Betaproteobacteria</taxon>
        <taxon>Burkholderiales</taxon>
        <taxon>Burkholderiaceae</taxon>
        <taxon>Burkholderia</taxon>
        <taxon>Burkholderia cepacia complex</taxon>
    </lineage>
</organism>
<proteinExistence type="predicted"/>
<dbReference type="EMBL" id="ABLC01000040">
    <property type="protein sequence ID" value="EDT04337.1"/>
    <property type="molecule type" value="Genomic_DNA"/>
</dbReference>
<evidence type="ECO:0000313" key="1">
    <source>
        <dbReference type="EMBL" id="EDT04337.1"/>
    </source>
</evidence>
<dbReference type="PATRIC" id="fig|396596.7.peg.5661"/>
<evidence type="ECO:0000313" key="2">
    <source>
        <dbReference type="Proteomes" id="UP000005463"/>
    </source>
</evidence>
<accession>B1FDP0</accession>
<sequence length="42" mass="4569">MSISKQTLIEEHRHGRREAHAAVAFAATGETHVVPVSAKPTF</sequence>
<comment type="caution">
    <text evidence="1">The sequence shown here is derived from an EMBL/GenBank/DDBJ whole genome shotgun (WGS) entry which is preliminary data.</text>
</comment>
<protein>
    <submittedName>
        <fullName evidence="1">Uncharacterized protein</fullName>
    </submittedName>
</protein>
<gene>
    <name evidence="1" type="ORF">BamIOP4010DRAFT_2149</name>
</gene>
<name>B1FDP0_9BURK</name>